<accession>A0A917ZW72</accession>
<organism evidence="1 2">
    <name type="scientific">Wenjunlia tyrosinilytica</name>
    <dbReference type="NCBI Taxonomy" id="1544741"/>
    <lineage>
        <taxon>Bacteria</taxon>
        <taxon>Bacillati</taxon>
        <taxon>Actinomycetota</taxon>
        <taxon>Actinomycetes</taxon>
        <taxon>Kitasatosporales</taxon>
        <taxon>Streptomycetaceae</taxon>
        <taxon>Wenjunlia</taxon>
    </lineage>
</organism>
<reference evidence="1" key="1">
    <citation type="journal article" date="2014" name="Int. J. Syst. Evol. Microbiol.">
        <title>Complete genome sequence of Corynebacterium casei LMG S-19264T (=DSM 44701T), isolated from a smear-ripened cheese.</title>
        <authorList>
            <consortium name="US DOE Joint Genome Institute (JGI-PGF)"/>
            <person name="Walter F."/>
            <person name="Albersmeier A."/>
            <person name="Kalinowski J."/>
            <person name="Ruckert C."/>
        </authorList>
    </citation>
    <scope>NUCLEOTIDE SEQUENCE</scope>
    <source>
        <strain evidence="1">CGMCC 4.7201</strain>
    </source>
</reference>
<reference evidence="1" key="2">
    <citation type="submission" date="2020-09" db="EMBL/GenBank/DDBJ databases">
        <authorList>
            <person name="Sun Q."/>
            <person name="Zhou Y."/>
        </authorList>
    </citation>
    <scope>NUCLEOTIDE SEQUENCE</scope>
    <source>
        <strain evidence="1">CGMCC 4.7201</strain>
    </source>
</reference>
<dbReference type="Proteomes" id="UP000641932">
    <property type="component" value="Unassembled WGS sequence"/>
</dbReference>
<proteinExistence type="predicted"/>
<evidence type="ECO:0000313" key="1">
    <source>
        <dbReference type="EMBL" id="GGO96986.1"/>
    </source>
</evidence>
<protein>
    <submittedName>
        <fullName evidence="1">Uncharacterized protein</fullName>
    </submittedName>
</protein>
<keyword evidence="2" id="KW-1185">Reference proteome</keyword>
<name>A0A917ZW72_9ACTN</name>
<comment type="caution">
    <text evidence="1">The sequence shown here is derived from an EMBL/GenBank/DDBJ whole genome shotgun (WGS) entry which is preliminary data.</text>
</comment>
<dbReference type="AlphaFoldDB" id="A0A917ZW72"/>
<dbReference type="EMBL" id="BMMS01000031">
    <property type="protein sequence ID" value="GGO96986.1"/>
    <property type="molecule type" value="Genomic_DNA"/>
</dbReference>
<evidence type="ECO:0000313" key="2">
    <source>
        <dbReference type="Proteomes" id="UP000641932"/>
    </source>
</evidence>
<sequence length="165" mass="17714">MAVIEGRPGVGALSFRLARGGRGGADTEDDAEYMSGRQIPSCACEFTGGAGESPPRPSGRVAWGGVESVRGRRPFRCFSCPASWGMRCPGNPGREAVRALHAPLPGLLCRDDRVPWYRAGVARSYTTPVRGWQTIWRTLANPGEWSRAPEPVTSLNCAEKPGGLM</sequence>
<gene>
    <name evidence="1" type="ORF">GCM10012280_57730</name>
</gene>